<evidence type="ECO:0000313" key="9">
    <source>
        <dbReference type="WBParaSite" id="TTAC_0000745601-mRNA-1"/>
    </source>
</evidence>
<dbReference type="PROSITE" id="PS50026">
    <property type="entry name" value="EGF_3"/>
    <property type="match status" value="3"/>
</dbReference>
<keyword evidence="5" id="KW-0472">Membrane</keyword>
<gene>
    <name evidence="7" type="ORF">TTAC_LOCUS7441</name>
</gene>
<keyword evidence="5" id="KW-0812">Transmembrane</keyword>
<dbReference type="Proteomes" id="UP000274429">
    <property type="component" value="Unassembled WGS sequence"/>
</dbReference>
<reference evidence="9" key="1">
    <citation type="submission" date="2017-02" db="UniProtKB">
        <authorList>
            <consortium name="WormBaseParasite"/>
        </authorList>
    </citation>
    <scope>IDENTIFICATION</scope>
</reference>
<dbReference type="SMART" id="SM00181">
    <property type="entry name" value="EGF"/>
    <property type="match status" value="3"/>
</dbReference>
<evidence type="ECO:0000313" key="7">
    <source>
        <dbReference type="EMBL" id="VDM31818.1"/>
    </source>
</evidence>
<dbReference type="STRING" id="6205.A0A0R3X2E5"/>
<keyword evidence="2" id="KW-0677">Repeat</keyword>
<reference evidence="7 8" key="2">
    <citation type="submission" date="2018-11" db="EMBL/GenBank/DDBJ databases">
        <authorList>
            <consortium name="Pathogen Informatics"/>
        </authorList>
    </citation>
    <scope>NUCLEOTIDE SEQUENCE [LARGE SCALE GENOMIC DNA]</scope>
</reference>
<dbReference type="PANTHER" id="PTHR24049">
    <property type="entry name" value="CRUMBS FAMILY MEMBER"/>
    <property type="match status" value="1"/>
</dbReference>
<proteinExistence type="predicted"/>
<evidence type="ECO:0000259" key="6">
    <source>
        <dbReference type="PROSITE" id="PS50026"/>
    </source>
</evidence>
<dbReference type="WBParaSite" id="TTAC_0000745601-mRNA-1">
    <property type="protein sequence ID" value="TTAC_0000745601-mRNA-1"/>
    <property type="gene ID" value="TTAC_0000745601"/>
</dbReference>
<keyword evidence="8" id="KW-1185">Reference proteome</keyword>
<feature type="disulfide bond" evidence="4">
    <location>
        <begin position="213"/>
        <end position="222"/>
    </location>
</feature>
<dbReference type="Pfam" id="PF23106">
    <property type="entry name" value="EGF_Teneurin"/>
    <property type="match status" value="1"/>
</dbReference>
<feature type="domain" description="EGF-like" evidence="6">
    <location>
        <begin position="138"/>
        <end position="183"/>
    </location>
</feature>
<dbReference type="PROSITE" id="PS01186">
    <property type="entry name" value="EGF_2"/>
    <property type="match status" value="3"/>
</dbReference>
<dbReference type="AlphaFoldDB" id="A0A0R3X2E5"/>
<feature type="transmembrane region" description="Helical" evidence="5">
    <location>
        <begin position="281"/>
        <end position="304"/>
    </location>
</feature>
<dbReference type="InterPro" id="IPR035892">
    <property type="entry name" value="C2_domain_sf"/>
</dbReference>
<feature type="domain" description="EGF-like" evidence="6">
    <location>
        <begin position="236"/>
        <end position="274"/>
    </location>
</feature>
<feature type="disulfide bond" evidence="4">
    <location>
        <begin position="245"/>
        <end position="262"/>
    </location>
</feature>
<keyword evidence="3 4" id="KW-1015">Disulfide bond</keyword>
<dbReference type="SUPFAM" id="SSF57196">
    <property type="entry name" value="EGF/Laminin"/>
    <property type="match status" value="3"/>
</dbReference>
<keyword evidence="1 4" id="KW-0245">EGF-like domain</keyword>
<dbReference type="CDD" id="cd00054">
    <property type="entry name" value="EGF_CA"/>
    <property type="match status" value="2"/>
</dbReference>
<feature type="domain" description="EGF-like" evidence="6">
    <location>
        <begin position="184"/>
        <end position="223"/>
    </location>
</feature>
<evidence type="ECO:0000313" key="8">
    <source>
        <dbReference type="Proteomes" id="UP000274429"/>
    </source>
</evidence>
<evidence type="ECO:0000256" key="5">
    <source>
        <dbReference type="SAM" id="Phobius"/>
    </source>
</evidence>
<feature type="disulfide bond" evidence="4">
    <location>
        <begin position="154"/>
        <end position="171"/>
    </location>
</feature>
<dbReference type="InterPro" id="IPR051022">
    <property type="entry name" value="Notch_Cell-Fate_Det"/>
</dbReference>
<protein>
    <submittedName>
        <fullName evidence="9">EGF-like domain-containing protein</fullName>
    </submittedName>
</protein>
<dbReference type="Gene3D" id="2.10.25.10">
    <property type="entry name" value="Laminin"/>
    <property type="match status" value="3"/>
</dbReference>
<feature type="disulfide bond" evidence="4">
    <location>
        <begin position="264"/>
        <end position="273"/>
    </location>
</feature>
<organism evidence="9">
    <name type="scientific">Hydatigena taeniaeformis</name>
    <name type="common">Feline tapeworm</name>
    <name type="synonym">Taenia taeniaeformis</name>
    <dbReference type="NCBI Taxonomy" id="6205"/>
    <lineage>
        <taxon>Eukaryota</taxon>
        <taxon>Metazoa</taxon>
        <taxon>Spiralia</taxon>
        <taxon>Lophotrochozoa</taxon>
        <taxon>Platyhelminthes</taxon>
        <taxon>Cestoda</taxon>
        <taxon>Eucestoda</taxon>
        <taxon>Cyclophyllidea</taxon>
        <taxon>Taeniidae</taxon>
        <taxon>Hydatigera</taxon>
    </lineage>
</organism>
<comment type="caution">
    <text evidence="4">Lacks conserved residue(s) required for the propagation of feature annotation.</text>
</comment>
<feature type="disulfide bond" evidence="4">
    <location>
        <begin position="173"/>
        <end position="182"/>
    </location>
</feature>
<dbReference type="SUPFAM" id="SSF49562">
    <property type="entry name" value="C2 domain (Calcium/lipid-binding domain, CaLB)"/>
    <property type="match status" value="1"/>
</dbReference>
<dbReference type="PROSITE" id="PS00022">
    <property type="entry name" value="EGF_1"/>
    <property type="match status" value="3"/>
</dbReference>
<evidence type="ECO:0000256" key="3">
    <source>
        <dbReference type="ARBA" id="ARBA00023157"/>
    </source>
</evidence>
<dbReference type="OrthoDB" id="6267794at2759"/>
<evidence type="ECO:0000256" key="2">
    <source>
        <dbReference type="ARBA" id="ARBA00022737"/>
    </source>
</evidence>
<dbReference type="Pfam" id="PF00008">
    <property type="entry name" value="EGF"/>
    <property type="match status" value="2"/>
</dbReference>
<accession>A0A0R3X2E5</accession>
<evidence type="ECO:0000256" key="1">
    <source>
        <dbReference type="ARBA" id="ARBA00022536"/>
    </source>
</evidence>
<name>A0A0R3X2E5_HYDTA</name>
<dbReference type="EMBL" id="UYWX01020373">
    <property type="protein sequence ID" value="VDM31818.1"/>
    <property type="molecule type" value="Genomic_DNA"/>
</dbReference>
<sequence length="363" mass="40344">VIVYSSRDCDVFNKTTSRVINVGNVTFDNETGFRFPFKAPTNKIYLTIEAWDHDIVTNDDFIGRVEGLTLIEDINGHATPLNLRRSSTFYKNDFRYIFGKCIDDKSMQFRIYWIPIGGDGRSSHRNTGAQNNSGHLEANPRCARARELIGGEVCLNGGTCRDSSDGTSYDCYCRPGYNGLRCELLDPCFNITCSGHGQCRQIGSNLNNFICECEPGWRGVLCDISFLSACESAFYSLPKDQLSICLHGGICVEHYDGSGFHCQCASGWMGERCETHFTQTAAFIAPLVVISSLLTVTGICVYVYKNFRLKLITNAKDSKFHVGPDVGRGGFPTNTYRAVNDKAESCGARNSIYATVDRNWLAK</sequence>
<keyword evidence="5" id="KW-1133">Transmembrane helix</keyword>
<dbReference type="InterPro" id="IPR000742">
    <property type="entry name" value="EGF"/>
</dbReference>
<evidence type="ECO:0000256" key="4">
    <source>
        <dbReference type="PROSITE-ProRule" id="PRU00076"/>
    </source>
</evidence>
<dbReference type="CDD" id="cd00030">
    <property type="entry name" value="C2"/>
    <property type="match status" value="1"/>
</dbReference>